<dbReference type="InterPro" id="IPR011049">
    <property type="entry name" value="Serralysin-like_metalloprot_C"/>
</dbReference>
<name>A0ABT2MP48_9CYAN</name>
<organism evidence="4 5">
    <name type="scientific">Laspinema palackyanum D2a</name>
    <dbReference type="NCBI Taxonomy" id="2953684"/>
    <lineage>
        <taxon>Bacteria</taxon>
        <taxon>Bacillati</taxon>
        <taxon>Cyanobacteriota</taxon>
        <taxon>Cyanophyceae</taxon>
        <taxon>Oscillatoriophycideae</taxon>
        <taxon>Oscillatoriales</taxon>
        <taxon>Laspinemataceae</taxon>
        <taxon>Laspinema</taxon>
        <taxon>Laspinema palackyanum</taxon>
    </lineage>
</organism>
<gene>
    <name evidence="4" type="ORF">NG799_02560</name>
</gene>
<evidence type="ECO:0000256" key="1">
    <source>
        <dbReference type="ARBA" id="ARBA00004613"/>
    </source>
</evidence>
<reference evidence="4 5" key="1">
    <citation type="journal article" date="2022" name="Front. Microbiol.">
        <title>High genomic differentiation and limited gene flow indicate recent cryptic speciation within the genus Laspinema (cyanobacteria).</title>
        <authorList>
            <person name="Stanojkovic A."/>
            <person name="Skoupy S."/>
            <person name="Skaloud P."/>
            <person name="Dvorak P."/>
        </authorList>
    </citation>
    <scope>NUCLEOTIDE SEQUENCE [LARGE SCALE GENOMIC DNA]</scope>
    <source>
        <strain evidence="4 5">D2a</strain>
    </source>
</reference>
<feature type="region of interest" description="Disordered" evidence="3">
    <location>
        <begin position="95"/>
        <end position="121"/>
    </location>
</feature>
<proteinExistence type="predicted"/>
<dbReference type="Pfam" id="PF00353">
    <property type="entry name" value="HemolysinCabind"/>
    <property type="match status" value="9"/>
</dbReference>
<evidence type="ECO:0000313" key="4">
    <source>
        <dbReference type="EMBL" id="MCT7965212.1"/>
    </source>
</evidence>
<sequence>MVRILDTNPLNPNDTLDLFAFGLGADTVLGKTGTDFITSDSVGGSFIFGNTENDSLTSSGPGDTLYGGKDDDFLVSKAGGSVFFGDLGQDRFEARGDNHRGADTVYGGTNNQSENREEDGDDIFNFGNGRGGNLAFGNGGDDFISGSGFGADTLYGGIGDDTIQVIEIAGDGSGASGGGAAFVPDTVAGIGFIPPSTSGGGSGAGVGVVLEAGVPIPRNPGRNYLSGDKGNDVIFGIGDRDSLIGGEGNDSLFMLSAKATGELGLSPDGQNTVVGARRELAGFPRNNLLDGGTGSDYIYSYGGDRGRQTMTGAEGDDSLFNRGSQVLVFGNTGVDYLETTGFTRSTLYGGQDNDTVVSGFSLVTGSTATVGGGTNLLYGDKGNDTMLSTGVRDTLYGGNIEDNDTIAGNNLDRLSLGGASSIGFGNQGNDTLIGAAGFVSLYGGQDNDFITASGANSYLSGDKGLDTLVLGLTATNSTLIGGEGNDSLYARNGGGKNLLMAVSGDNVLVAGKSDDTLMGGTGKDFLVGSVDADTLRADSAEIDTLEGFKGADSLIGTVGATDGFLYASFEDGGGIGATGDTITTFEKGTDKLYLSRSGFAFVPEAASGLRTGIDFFSVGTNETYSGTFTTIASGQQTPAIIFDAQDQGGFLLWDFSGAQPAGAGATLDIVTLAVVATGTITRDDIVIF</sequence>
<evidence type="ECO:0000313" key="5">
    <source>
        <dbReference type="Proteomes" id="UP001525890"/>
    </source>
</evidence>
<keyword evidence="2" id="KW-0964">Secreted</keyword>
<comment type="caution">
    <text evidence="4">The sequence shown here is derived from an EMBL/GenBank/DDBJ whole genome shotgun (WGS) entry which is preliminary data.</text>
</comment>
<dbReference type="InterPro" id="IPR050557">
    <property type="entry name" value="RTX_toxin/Mannuronan_C5-epim"/>
</dbReference>
<protein>
    <recommendedName>
        <fullName evidence="6">Calcium-binding protein</fullName>
    </recommendedName>
</protein>
<dbReference type="SUPFAM" id="SSF51120">
    <property type="entry name" value="beta-Roll"/>
    <property type="match status" value="2"/>
</dbReference>
<dbReference type="PANTHER" id="PTHR38340">
    <property type="entry name" value="S-LAYER PROTEIN"/>
    <property type="match status" value="1"/>
</dbReference>
<comment type="subcellular location">
    <subcellularLocation>
        <location evidence="1">Secreted</location>
    </subcellularLocation>
</comment>
<dbReference type="InterPro" id="IPR001343">
    <property type="entry name" value="Hemolysn_Ca-bd"/>
</dbReference>
<evidence type="ECO:0000256" key="3">
    <source>
        <dbReference type="SAM" id="MobiDB-lite"/>
    </source>
</evidence>
<dbReference type="Gene3D" id="2.150.10.10">
    <property type="entry name" value="Serralysin-like metalloprotease, C-terminal"/>
    <property type="match status" value="3"/>
</dbReference>
<dbReference type="EMBL" id="JAMXFF010000002">
    <property type="protein sequence ID" value="MCT7965212.1"/>
    <property type="molecule type" value="Genomic_DNA"/>
</dbReference>
<accession>A0ABT2MP48</accession>
<dbReference type="RefSeq" id="WP_368004916.1">
    <property type="nucleotide sequence ID" value="NZ_JAMXFF010000002.1"/>
</dbReference>
<evidence type="ECO:0008006" key="6">
    <source>
        <dbReference type="Google" id="ProtNLM"/>
    </source>
</evidence>
<evidence type="ECO:0000256" key="2">
    <source>
        <dbReference type="ARBA" id="ARBA00022525"/>
    </source>
</evidence>
<dbReference type="PANTHER" id="PTHR38340:SF1">
    <property type="entry name" value="S-LAYER PROTEIN"/>
    <property type="match status" value="1"/>
</dbReference>
<dbReference type="PRINTS" id="PR00313">
    <property type="entry name" value="CABNDNGRPT"/>
</dbReference>
<keyword evidence="5" id="KW-1185">Reference proteome</keyword>
<dbReference type="Proteomes" id="UP001525890">
    <property type="component" value="Unassembled WGS sequence"/>
</dbReference>